<dbReference type="EMBL" id="LAZR01010791">
    <property type="protein sequence ID" value="KKM65036.1"/>
    <property type="molecule type" value="Genomic_DNA"/>
</dbReference>
<feature type="non-terminal residue" evidence="2">
    <location>
        <position position="1"/>
    </location>
</feature>
<protein>
    <submittedName>
        <fullName evidence="2">Uncharacterized protein</fullName>
    </submittedName>
</protein>
<gene>
    <name evidence="2" type="ORF">LCGC14_1495350</name>
</gene>
<dbReference type="AlphaFoldDB" id="A0A0F9JRI0"/>
<comment type="caution">
    <text evidence="2">The sequence shown here is derived from an EMBL/GenBank/DDBJ whole genome shotgun (WGS) entry which is preliminary data.</text>
</comment>
<organism evidence="2">
    <name type="scientific">marine sediment metagenome</name>
    <dbReference type="NCBI Taxonomy" id="412755"/>
    <lineage>
        <taxon>unclassified sequences</taxon>
        <taxon>metagenomes</taxon>
        <taxon>ecological metagenomes</taxon>
    </lineage>
</organism>
<reference evidence="2" key="1">
    <citation type="journal article" date="2015" name="Nature">
        <title>Complex archaea that bridge the gap between prokaryotes and eukaryotes.</title>
        <authorList>
            <person name="Spang A."/>
            <person name="Saw J.H."/>
            <person name="Jorgensen S.L."/>
            <person name="Zaremba-Niedzwiedzka K."/>
            <person name="Martijn J."/>
            <person name="Lind A.E."/>
            <person name="van Eijk R."/>
            <person name="Schleper C."/>
            <person name="Guy L."/>
            <person name="Ettema T.J."/>
        </authorList>
    </citation>
    <scope>NUCLEOTIDE SEQUENCE</scope>
</reference>
<name>A0A0F9JRI0_9ZZZZ</name>
<proteinExistence type="predicted"/>
<accession>A0A0F9JRI0</accession>
<sequence length="57" mass="5952">WRAEVGAQGQETQAEATRVTGRTAARRALISGISGVGDAAIGFATRRAILKKKGVIE</sequence>
<evidence type="ECO:0000313" key="2">
    <source>
        <dbReference type="EMBL" id="KKM65036.1"/>
    </source>
</evidence>
<evidence type="ECO:0000256" key="1">
    <source>
        <dbReference type="SAM" id="MobiDB-lite"/>
    </source>
</evidence>
<feature type="region of interest" description="Disordered" evidence="1">
    <location>
        <begin position="1"/>
        <end position="20"/>
    </location>
</feature>